<name>A0A3M7T6N8_BRAPC</name>
<proteinExistence type="predicted"/>
<dbReference type="Proteomes" id="UP000276133">
    <property type="component" value="Unassembled WGS sequence"/>
</dbReference>
<dbReference type="AlphaFoldDB" id="A0A3M7T6N8"/>
<comment type="caution">
    <text evidence="1">The sequence shown here is derived from an EMBL/GenBank/DDBJ whole genome shotgun (WGS) entry which is preliminary data.</text>
</comment>
<keyword evidence="2" id="KW-1185">Reference proteome</keyword>
<accession>A0A3M7T6N8</accession>
<sequence length="60" mass="6365">MLGAHVGCSGSGRGSNGRVQMSRISVVHLLLSTLIQLATRRVGRGRVVIVAVDVIVRVQQ</sequence>
<evidence type="ECO:0000313" key="2">
    <source>
        <dbReference type="Proteomes" id="UP000276133"/>
    </source>
</evidence>
<gene>
    <name evidence="1" type="ORF">BpHYR1_047398</name>
</gene>
<protein>
    <submittedName>
        <fullName evidence="1">Uncharacterized protein</fullName>
    </submittedName>
</protein>
<evidence type="ECO:0000313" key="1">
    <source>
        <dbReference type="EMBL" id="RNA43480.1"/>
    </source>
</evidence>
<dbReference type="EMBL" id="REGN01000221">
    <property type="protein sequence ID" value="RNA43480.1"/>
    <property type="molecule type" value="Genomic_DNA"/>
</dbReference>
<organism evidence="1 2">
    <name type="scientific">Brachionus plicatilis</name>
    <name type="common">Marine rotifer</name>
    <name type="synonym">Brachionus muelleri</name>
    <dbReference type="NCBI Taxonomy" id="10195"/>
    <lineage>
        <taxon>Eukaryota</taxon>
        <taxon>Metazoa</taxon>
        <taxon>Spiralia</taxon>
        <taxon>Gnathifera</taxon>
        <taxon>Rotifera</taxon>
        <taxon>Eurotatoria</taxon>
        <taxon>Monogononta</taxon>
        <taxon>Pseudotrocha</taxon>
        <taxon>Ploima</taxon>
        <taxon>Brachionidae</taxon>
        <taxon>Brachionus</taxon>
    </lineage>
</organism>
<reference evidence="1 2" key="1">
    <citation type="journal article" date="2018" name="Sci. Rep.">
        <title>Genomic signatures of local adaptation to the degree of environmental predictability in rotifers.</title>
        <authorList>
            <person name="Franch-Gras L."/>
            <person name="Hahn C."/>
            <person name="Garcia-Roger E.M."/>
            <person name="Carmona M.J."/>
            <person name="Serra M."/>
            <person name="Gomez A."/>
        </authorList>
    </citation>
    <scope>NUCLEOTIDE SEQUENCE [LARGE SCALE GENOMIC DNA]</scope>
    <source>
        <strain evidence="1">HYR1</strain>
    </source>
</reference>